<dbReference type="EMBL" id="JARJLM010000163">
    <property type="protein sequence ID" value="MDF3833251.1"/>
    <property type="molecule type" value="Genomic_DNA"/>
</dbReference>
<organism evidence="4 5">
    <name type="scientific">Cupriavidus basilensis</name>
    <dbReference type="NCBI Taxonomy" id="68895"/>
    <lineage>
        <taxon>Bacteria</taxon>
        <taxon>Pseudomonadati</taxon>
        <taxon>Pseudomonadota</taxon>
        <taxon>Betaproteobacteria</taxon>
        <taxon>Burkholderiales</taxon>
        <taxon>Burkholderiaceae</taxon>
        <taxon>Cupriavidus</taxon>
    </lineage>
</organism>
<protein>
    <submittedName>
        <fullName evidence="4">Pirin family protein</fullName>
    </submittedName>
</protein>
<feature type="domain" description="Pirin N-terminal" evidence="3">
    <location>
        <begin position="44"/>
        <end position="132"/>
    </location>
</feature>
<dbReference type="Pfam" id="PF02678">
    <property type="entry name" value="Pirin"/>
    <property type="match status" value="1"/>
</dbReference>
<dbReference type="InterPro" id="IPR003829">
    <property type="entry name" value="Pirin_N_dom"/>
</dbReference>
<keyword evidence="5" id="KW-1185">Reference proteome</keyword>
<evidence type="ECO:0000313" key="5">
    <source>
        <dbReference type="Proteomes" id="UP001216674"/>
    </source>
</evidence>
<dbReference type="InterPro" id="IPR014710">
    <property type="entry name" value="RmlC-like_jellyroll"/>
</dbReference>
<accession>A0ABT6AKZ1</accession>
<gene>
    <name evidence="4" type="ORF">P3W85_09875</name>
</gene>
<dbReference type="InterPro" id="IPR011051">
    <property type="entry name" value="RmlC_Cupin_sf"/>
</dbReference>
<evidence type="ECO:0000313" key="4">
    <source>
        <dbReference type="EMBL" id="MDF3833251.1"/>
    </source>
</evidence>
<dbReference type="SUPFAM" id="SSF51182">
    <property type="entry name" value="RmlC-like cupins"/>
    <property type="match status" value="1"/>
</dbReference>
<dbReference type="RefSeq" id="WP_276264649.1">
    <property type="nucleotide sequence ID" value="NZ_JARJLM010000163.1"/>
</dbReference>
<dbReference type="Proteomes" id="UP001216674">
    <property type="component" value="Unassembled WGS sequence"/>
</dbReference>
<name>A0ABT6AKZ1_9BURK</name>
<sequence>MSTFTLSLQPVRPIAESQGAQRHVVQQASGRRHGPVTRVFSPGDIGNQVKPFVFLDYFDFQATGSAMFPMHPHSGIAMTTVVLSGSMRYEDTTGASSVLEAGNVEWMRAGHGVWHDASPASMGRFRGYQLWVALPAALEHAPVQSQYLPPKAVPQSGPARVILGRHTGAHSQVAAPEDLLVLHVRLRDGERWQLTTEPGHNVGWLHVSQGALHLAGARIANELAVLNESSAGIDVVAEGATEFIVGTAVKHPHPLVLGHYSVHTSPAAPQRGEQEIARLGEQLRARGRVC</sequence>
<proteinExistence type="inferred from homology"/>
<dbReference type="PANTHER" id="PTHR13903">
    <property type="entry name" value="PIRIN-RELATED"/>
    <property type="match status" value="1"/>
</dbReference>
<dbReference type="PANTHER" id="PTHR13903:SF8">
    <property type="entry name" value="PIRIN"/>
    <property type="match status" value="1"/>
</dbReference>
<dbReference type="Gene3D" id="2.60.120.10">
    <property type="entry name" value="Jelly Rolls"/>
    <property type="match status" value="1"/>
</dbReference>
<comment type="similarity">
    <text evidence="1 2">Belongs to the pirin family.</text>
</comment>
<dbReference type="InterPro" id="IPR012093">
    <property type="entry name" value="Pirin"/>
</dbReference>
<comment type="caution">
    <text evidence="4">The sequence shown here is derived from an EMBL/GenBank/DDBJ whole genome shotgun (WGS) entry which is preliminary data.</text>
</comment>
<evidence type="ECO:0000256" key="2">
    <source>
        <dbReference type="RuleBase" id="RU003457"/>
    </source>
</evidence>
<reference evidence="4 5" key="1">
    <citation type="submission" date="2023-03" db="EMBL/GenBank/DDBJ databases">
        <title>Draft assemblies of triclosan tolerant bacteria isolated from returned activated sludge.</title>
        <authorList>
            <person name="Van Hamelsveld S."/>
        </authorList>
    </citation>
    <scope>NUCLEOTIDE SEQUENCE [LARGE SCALE GENOMIC DNA]</scope>
    <source>
        <strain evidence="4 5">GW210010_S58</strain>
    </source>
</reference>
<evidence type="ECO:0000259" key="3">
    <source>
        <dbReference type="Pfam" id="PF02678"/>
    </source>
</evidence>
<evidence type="ECO:0000256" key="1">
    <source>
        <dbReference type="ARBA" id="ARBA00008416"/>
    </source>
</evidence>
<dbReference type="PIRSF" id="PIRSF006232">
    <property type="entry name" value="Pirin"/>
    <property type="match status" value="1"/>
</dbReference>